<dbReference type="STRING" id="557598.LHK_01276"/>
<reference evidence="1 2" key="1">
    <citation type="journal article" date="2009" name="PLoS Genet.">
        <title>The complete genome and proteome of Laribacter hongkongensis reveal potential mechanisms for adaptations to different temperatures and habitats.</title>
        <authorList>
            <person name="Woo P.C."/>
            <person name="Lau S.K."/>
            <person name="Tse H."/>
            <person name="Teng J.L."/>
            <person name="Curreem S.O."/>
            <person name="Tsang A.K."/>
            <person name="Fan R.Y."/>
            <person name="Wong G.K."/>
            <person name="Huang Y."/>
            <person name="Loman N.J."/>
            <person name="Snyder L.A."/>
            <person name="Cai J.J."/>
            <person name="Huang J.D."/>
            <person name="Mak W."/>
            <person name="Pallen M.J."/>
            <person name="Lok S."/>
            <person name="Yuen K.Y."/>
        </authorList>
    </citation>
    <scope>NUCLEOTIDE SEQUENCE [LARGE SCALE GENOMIC DNA]</scope>
    <source>
        <strain evidence="1 2">HLHK9</strain>
    </source>
</reference>
<dbReference type="RefSeq" id="WP_012696753.1">
    <property type="nucleotide sequence ID" value="NC_012559.1"/>
</dbReference>
<name>C1D726_LARHH</name>
<evidence type="ECO:0000313" key="1">
    <source>
        <dbReference type="EMBL" id="ACO74266.1"/>
    </source>
</evidence>
<dbReference type="AlphaFoldDB" id="C1D726"/>
<accession>C1D726</accession>
<evidence type="ECO:0000313" key="2">
    <source>
        <dbReference type="Proteomes" id="UP000002010"/>
    </source>
</evidence>
<dbReference type="Proteomes" id="UP000002010">
    <property type="component" value="Chromosome"/>
</dbReference>
<dbReference type="HOGENOM" id="CLU_2898672_0_0_4"/>
<keyword evidence="2" id="KW-1185">Reference proteome</keyword>
<dbReference type="KEGG" id="lhk:LHK_01276"/>
<dbReference type="EMBL" id="CP001154">
    <property type="protein sequence ID" value="ACO74266.1"/>
    <property type="molecule type" value="Genomic_DNA"/>
</dbReference>
<organism evidence="1 2">
    <name type="scientific">Laribacter hongkongensis (strain HLHK9)</name>
    <dbReference type="NCBI Taxonomy" id="557598"/>
    <lineage>
        <taxon>Bacteria</taxon>
        <taxon>Pseudomonadati</taxon>
        <taxon>Pseudomonadota</taxon>
        <taxon>Betaproteobacteria</taxon>
        <taxon>Neisseriales</taxon>
        <taxon>Aquaspirillaceae</taxon>
        <taxon>Laribacter</taxon>
    </lineage>
</organism>
<gene>
    <name evidence="1" type="ordered locus">LHK_01276</name>
</gene>
<sequence>MAKITRALAHLFPARHSVSPLGLFATREAALSYARRQLGQLGHRFTIVDHSGGVAVYRVGGR</sequence>
<proteinExistence type="predicted"/>
<dbReference type="GeneID" id="75111113"/>
<protein>
    <submittedName>
        <fullName evidence="1">Uncharacterized protein</fullName>
    </submittedName>
</protein>